<dbReference type="PANTHER" id="PTHR18968:SF13">
    <property type="entry name" value="ACETOLACTATE SYNTHASE CATALYTIC SUBUNIT, MITOCHONDRIAL"/>
    <property type="match status" value="1"/>
</dbReference>
<protein>
    <submittedName>
        <fullName evidence="8">Thiamine pyrophosphate-binding protein</fullName>
    </submittedName>
</protein>
<evidence type="ECO:0000256" key="2">
    <source>
        <dbReference type="ARBA" id="ARBA00007812"/>
    </source>
</evidence>
<dbReference type="GO" id="GO:0005948">
    <property type="term" value="C:acetolactate synthase complex"/>
    <property type="evidence" value="ECO:0007669"/>
    <property type="project" value="TreeGrafter"/>
</dbReference>
<comment type="cofactor">
    <cofactor evidence="1">
        <name>thiamine diphosphate</name>
        <dbReference type="ChEBI" id="CHEBI:58937"/>
    </cofactor>
</comment>
<dbReference type="Pfam" id="PF02775">
    <property type="entry name" value="TPP_enzyme_C"/>
    <property type="match status" value="1"/>
</dbReference>
<dbReference type="CDD" id="cd07035">
    <property type="entry name" value="TPP_PYR_POX_like"/>
    <property type="match status" value="1"/>
</dbReference>
<feature type="domain" description="Thiamine pyrophosphate enzyme TPP-binding" evidence="6">
    <location>
        <begin position="397"/>
        <end position="537"/>
    </location>
</feature>
<dbReference type="InterPro" id="IPR045229">
    <property type="entry name" value="TPP_enz"/>
</dbReference>
<evidence type="ECO:0000259" key="7">
    <source>
        <dbReference type="Pfam" id="PF02776"/>
    </source>
</evidence>
<dbReference type="EMBL" id="PXYW01000016">
    <property type="protein sequence ID" value="PSR33817.1"/>
    <property type="molecule type" value="Genomic_DNA"/>
</dbReference>
<sequence length="555" mass="58691">MSKESAGATGSATYTVSDAIVEGLVGAGVTAAYGVVSIHNLPIYEAMERNGAIRIVPARGESGAVNMADAHARVSGGLGVAITSTGTGAGNAAGSLMEAWSAGTPVIHITGQVHSAFIGTGQGYIHDCKDQLGMLESVGKAAFRLGRPNEARAVISAAINTALTPPRGPVSIEIPIDVQTQACQGGPFFFESAHQISRDEHGLEDALELLKVARRPVIWAGGGAVSSGAGEEIAELAEKLCAPVITSQAGRGLMPENHPLCIGNFANFPEVSEFLQHCDLLLSVGVRFRSNETSAWRTRVPNIHIGIDADLRALNRNYGHSLFLHGDARGYLTAILSRLSGVPSVADDYRREIARVRDGVRTRLRKQLGPYETIMDAMRYALPRDAVIVRDVTVPSSAWGSRLLEIYQTRSSVHAAGGGIGQGLPMAIGAQIAAPDATVMLMVGDGGFLVNVGELATMAQENLPILIVLFDDGGYGVLRNIQENKYKRHIAVDLKSPDFVKLSESFGIETAVITSHAQFPAIFEQMVSKREPALIVIDMSEVGQMAEAFAGPPGV</sequence>
<dbReference type="Pfam" id="PF00205">
    <property type="entry name" value="TPP_enzyme_M"/>
    <property type="match status" value="1"/>
</dbReference>
<dbReference type="InterPro" id="IPR012000">
    <property type="entry name" value="Thiamin_PyroP_enz_cen_dom"/>
</dbReference>
<dbReference type="AlphaFoldDB" id="A0A2T2XH63"/>
<comment type="similarity">
    <text evidence="2 4">Belongs to the TPP enzyme family.</text>
</comment>
<dbReference type="InterPro" id="IPR000399">
    <property type="entry name" value="TPP-bd_CS"/>
</dbReference>
<dbReference type="GO" id="GO:0030976">
    <property type="term" value="F:thiamine pyrophosphate binding"/>
    <property type="evidence" value="ECO:0007669"/>
    <property type="project" value="InterPro"/>
</dbReference>
<dbReference type="InterPro" id="IPR012001">
    <property type="entry name" value="Thiamin_PyroP_enz_TPP-bd_dom"/>
</dbReference>
<dbReference type="GO" id="GO:0003984">
    <property type="term" value="F:acetolactate synthase activity"/>
    <property type="evidence" value="ECO:0007669"/>
    <property type="project" value="TreeGrafter"/>
</dbReference>
<evidence type="ECO:0000256" key="4">
    <source>
        <dbReference type="RuleBase" id="RU362132"/>
    </source>
</evidence>
<dbReference type="Pfam" id="PF02776">
    <property type="entry name" value="TPP_enzyme_N"/>
    <property type="match status" value="1"/>
</dbReference>
<evidence type="ECO:0000259" key="6">
    <source>
        <dbReference type="Pfam" id="PF02775"/>
    </source>
</evidence>
<keyword evidence="3 4" id="KW-0786">Thiamine pyrophosphate</keyword>
<feature type="domain" description="Thiamine pyrophosphate enzyme N-terminal TPP-binding" evidence="7">
    <location>
        <begin position="15"/>
        <end position="133"/>
    </location>
</feature>
<dbReference type="GO" id="GO:0009097">
    <property type="term" value="P:isoleucine biosynthetic process"/>
    <property type="evidence" value="ECO:0007669"/>
    <property type="project" value="TreeGrafter"/>
</dbReference>
<dbReference type="SUPFAM" id="SSF52518">
    <property type="entry name" value="Thiamin diphosphate-binding fold (THDP-binding)"/>
    <property type="match status" value="2"/>
</dbReference>
<evidence type="ECO:0000256" key="1">
    <source>
        <dbReference type="ARBA" id="ARBA00001964"/>
    </source>
</evidence>
<dbReference type="InterPro" id="IPR029061">
    <property type="entry name" value="THDP-binding"/>
</dbReference>
<dbReference type="InterPro" id="IPR029035">
    <property type="entry name" value="DHS-like_NAD/FAD-binding_dom"/>
</dbReference>
<dbReference type="PANTHER" id="PTHR18968">
    <property type="entry name" value="THIAMINE PYROPHOSPHATE ENZYMES"/>
    <property type="match status" value="1"/>
</dbReference>
<comment type="caution">
    <text evidence="8">The sequence shown here is derived from an EMBL/GenBank/DDBJ whole genome shotgun (WGS) entry which is preliminary data.</text>
</comment>
<evidence type="ECO:0000256" key="3">
    <source>
        <dbReference type="ARBA" id="ARBA00023052"/>
    </source>
</evidence>
<dbReference type="GO" id="GO:0009099">
    <property type="term" value="P:L-valine biosynthetic process"/>
    <property type="evidence" value="ECO:0007669"/>
    <property type="project" value="TreeGrafter"/>
</dbReference>
<dbReference type="GO" id="GO:0050660">
    <property type="term" value="F:flavin adenine dinucleotide binding"/>
    <property type="evidence" value="ECO:0007669"/>
    <property type="project" value="TreeGrafter"/>
</dbReference>
<reference evidence="8 9" key="1">
    <citation type="journal article" date="2014" name="BMC Genomics">
        <title>Comparison of environmental and isolate Sulfobacillus genomes reveals diverse carbon, sulfur, nitrogen, and hydrogen metabolisms.</title>
        <authorList>
            <person name="Justice N.B."/>
            <person name="Norman A."/>
            <person name="Brown C.T."/>
            <person name="Singh A."/>
            <person name="Thomas B.C."/>
            <person name="Banfield J.F."/>
        </authorList>
    </citation>
    <scope>NUCLEOTIDE SEQUENCE [LARGE SCALE GENOMIC DNA]</scope>
    <source>
        <strain evidence="8">AMDSBA4</strain>
    </source>
</reference>
<dbReference type="Proteomes" id="UP000242972">
    <property type="component" value="Unassembled WGS sequence"/>
</dbReference>
<dbReference type="GO" id="GO:0000287">
    <property type="term" value="F:magnesium ion binding"/>
    <property type="evidence" value="ECO:0007669"/>
    <property type="project" value="InterPro"/>
</dbReference>
<dbReference type="SUPFAM" id="SSF52467">
    <property type="entry name" value="DHS-like NAD/FAD-binding domain"/>
    <property type="match status" value="1"/>
</dbReference>
<dbReference type="PROSITE" id="PS00187">
    <property type="entry name" value="TPP_ENZYMES"/>
    <property type="match status" value="1"/>
</dbReference>
<dbReference type="Gene3D" id="3.40.50.970">
    <property type="match status" value="2"/>
</dbReference>
<name>A0A2T2XH63_9FIRM</name>
<evidence type="ECO:0000259" key="5">
    <source>
        <dbReference type="Pfam" id="PF00205"/>
    </source>
</evidence>
<dbReference type="InterPro" id="IPR011766">
    <property type="entry name" value="TPP_enzyme_TPP-bd"/>
</dbReference>
<gene>
    <name evidence="8" type="ORF">C7B46_08185</name>
</gene>
<dbReference type="Gene3D" id="3.40.50.1220">
    <property type="entry name" value="TPP-binding domain"/>
    <property type="match status" value="1"/>
</dbReference>
<evidence type="ECO:0000313" key="8">
    <source>
        <dbReference type="EMBL" id="PSR33817.1"/>
    </source>
</evidence>
<dbReference type="CDD" id="cd00568">
    <property type="entry name" value="TPP_enzymes"/>
    <property type="match status" value="1"/>
</dbReference>
<proteinExistence type="inferred from homology"/>
<dbReference type="NCBIfam" id="NF005470">
    <property type="entry name" value="PRK07064.1"/>
    <property type="match status" value="1"/>
</dbReference>
<accession>A0A2T2XH63</accession>
<organism evidence="8 9">
    <name type="scientific">Sulfobacillus benefaciens</name>
    <dbReference type="NCBI Taxonomy" id="453960"/>
    <lineage>
        <taxon>Bacteria</taxon>
        <taxon>Bacillati</taxon>
        <taxon>Bacillota</taxon>
        <taxon>Clostridia</taxon>
        <taxon>Eubacteriales</taxon>
        <taxon>Clostridiales Family XVII. Incertae Sedis</taxon>
        <taxon>Sulfobacillus</taxon>
    </lineage>
</organism>
<feature type="domain" description="Thiamine pyrophosphate enzyme central" evidence="5">
    <location>
        <begin position="203"/>
        <end position="334"/>
    </location>
</feature>
<evidence type="ECO:0000313" key="9">
    <source>
        <dbReference type="Proteomes" id="UP000242972"/>
    </source>
</evidence>